<dbReference type="InterPro" id="IPR039565">
    <property type="entry name" value="BamD-like"/>
</dbReference>
<keyword evidence="1" id="KW-0732">Signal</keyword>
<dbReference type="AlphaFoldDB" id="A0A7C4GH32"/>
<gene>
    <name evidence="3" type="primary">ybgF</name>
    <name evidence="3" type="ORF">ENS41_06835</name>
</gene>
<evidence type="ECO:0000256" key="1">
    <source>
        <dbReference type="ARBA" id="ARBA00022729"/>
    </source>
</evidence>
<reference evidence="3" key="1">
    <citation type="journal article" date="2020" name="mSystems">
        <title>Genome- and Community-Level Interaction Insights into Carbon Utilization and Element Cycling Functions of Hydrothermarchaeota in Hydrothermal Sediment.</title>
        <authorList>
            <person name="Zhou Z."/>
            <person name="Liu Y."/>
            <person name="Xu W."/>
            <person name="Pan J."/>
            <person name="Luo Z.H."/>
            <person name="Li M."/>
        </authorList>
    </citation>
    <scope>NUCLEOTIDE SEQUENCE [LARGE SCALE GENOMIC DNA]</scope>
    <source>
        <strain evidence="3">SpSt-488</strain>
    </source>
</reference>
<evidence type="ECO:0000313" key="3">
    <source>
        <dbReference type="EMBL" id="HGK28655.1"/>
    </source>
</evidence>
<evidence type="ECO:0000259" key="2">
    <source>
        <dbReference type="Pfam" id="PF13525"/>
    </source>
</evidence>
<dbReference type="HAMAP" id="MF_02066">
    <property type="entry name" value="CpoB"/>
    <property type="match status" value="1"/>
</dbReference>
<organism evidence="3">
    <name type="scientific">candidate division WOR-3 bacterium</name>
    <dbReference type="NCBI Taxonomy" id="2052148"/>
    <lineage>
        <taxon>Bacteria</taxon>
        <taxon>Bacteria division WOR-3</taxon>
    </lineage>
</organism>
<dbReference type="InterPro" id="IPR034706">
    <property type="entry name" value="CpoB"/>
</dbReference>
<dbReference type="SUPFAM" id="SSF48452">
    <property type="entry name" value="TPR-like"/>
    <property type="match status" value="1"/>
</dbReference>
<proteinExistence type="inferred from homology"/>
<name>A0A7C4GH32_UNCW3</name>
<dbReference type="NCBIfam" id="TIGR02795">
    <property type="entry name" value="tol_pal_ybgF"/>
    <property type="match status" value="1"/>
</dbReference>
<dbReference type="PROSITE" id="PS51257">
    <property type="entry name" value="PROKAR_LIPOPROTEIN"/>
    <property type="match status" value="1"/>
</dbReference>
<sequence>MAAGRLRRTGSIRLIVSWGLLAAAFSGCGLNREYVRRGQVLDSLDFRLKRVEAEQAWQAEQQNRLRADQLTELEGIASRLDQIDARLTDLYDRLDRVGRKLGLGRGDITPVAPETAETAAAAVPPAGVDPDRMYNTAYLDFSRGKYRVAIGGFEEFIRLFPESDNADNARYWIGECYYSLGVLDTAATEFARVGSEYPDGNKVPAAAYKLGLVYQARGELDAAKRQLGDVIRKFPGTTEAKLAQDRLADME</sequence>
<feature type="domain" description="Outer membrane lipoprotein BamD-like" evidence="2">
    <location>
        <begin position="129"/>
        <end position="248"/>
    </location>
</feature>
<dbReference type="InterPro" id="IPR014162">
    <property type="entry name" value="CpoB_C"/>
</dbReference>
<protein>
    <submittedName>
        <fullName evidence="3">Tol-pal system protein YbgF</fullName>
    </submittedName>
</protein>
<dbReference type="Gene3D" id="1.25.40.10">
    <property type="entry name" value="Tetratricopeptide repeat domain"/>
    <property type="match status" value="1"/>
</dbReference>
<dbReference type="Pfam" id="PF13525">
    <property type="entry name" value="YfiO"/>
    <property type="match status" value="1"/>
</dbReference>
<dbReference type="InterPro" id="IPR011990">
    <property type="entry name" value="TPR-like_helical_dom_sf"/>
</dbReference>
<comment type="caution">
    <text evidence="3">The sequence shown here is derived from an EMBL/GenBank/DDBJ whole genome shotgun (WGS) entry which is preliminary data.</text>
</comment>
<dbReference type="GO" id="GO:0051301">
    <property type="term" value="P:cell division"/>
    <property type="evidence" value="ECO:0007669"/>
    <property type="project" value="InterPro"/>
</dbReference>
<accession>A0A7C4GH32</accession>
<dbReference type="EMBL" id="DSUT01000144">
    <property type="protein sequence ID" value="HGK28655.1"/>
    <property type="molecule type" value="Genomic_DNA"/>
</dbReference>